<dbReference type="Gene3D" id="3.40.50.720">
    <property type="entry name" value="NAD(P)-binding Rossmann-like Domain"/>
    <property type="match status" value="1"/>
</dbReference>
<keyword evidence="3" id="KW-1185">Reference proteome</keyword>
<dbReference type="AlphaFoldDB" id="A0A0W0Z6T9"/>
<dbReference type="STRING" id="452.Lspi_1009"/>
<gene>
    <name evidence="2" type="ORF">Lspi_1009</name>
</gene>
<protein>
    <submittedName>
        <fullName evidence="2">Oxidoreductase</fullName>
        <ecNumber evidence="2">1.1.1.184</ecNumber>
    </submittedName>
</protein>
<dbReference type="PRINTS" id="PR00081">
    <property type="entry name" value="GDHRDH"/>
</dbReference>
<comment type="caution">
    <text evidence="2">The sequence shown here is derived from an EMBL/GenBank/DDBJ whole genome shotgun (WGS) entry which is preliminary data.</text>
</comment>
<dbReference type="PRINTS" id="PR00080">
    <property type="entry name" value="SDRFAMILY"/>
</dbReference>
<reference evidence="2 3" key="1">
    <citation type="submission" date="2015-11" db="EMBL/GenBank/DDBJ databases">
        <title>Genomic analysis of 38 Legionella species identifies large and diverse effector repertoires.</title>
        <authorList>
            <person name="Burstein D."/>
            <person name="Amaro F."/>
            <person name="Zusman T."/>
            <person name="Lifshitz Z."/>
            <person name="Cohen O."/>
            <person name="Gilbert J.A."/>
            <person name="Pupko T."/>
            <person name="Shuman H.A."/>
            <person name="Segal G."/>
        </authorList>
    </citation>
    <scope>NUCLEOTIDE SEQUENCE [LARGE SCALE GENOMIC DNA]</scope>
    <source>
        <strain evidence="2 3">Mt.St.Helens-9</strain>
    </source>
</reference>
<dbReference type="SUPFAM" id="SSF51735">
    <property type="entry name" value="NAD(P)-binding Rossmann-fold domains"/>
    <property type="match status" value="1"/>
</dbReference>
<dbReference type="GO" id="GO:0004090">
    <property type="term" value="F:carbonyl reductase (NADPH) activity"/>
    <property type="evidence" value="ECO:0007669"/>
    <property type="project" value="UniProtKB-EC"/>
</dbReference>
<sequence length="213" mass="23075">MKTVLITGISRGIGLAAARKFLAEGWQVIGTSTSGKTPVTHPCLKIFPLDLSDSLSIQTLASQLPPLDLLINNAAILLESGADVKVDMGLLKKTFAVNVFGTIELTEHCIDKLHKNARIINISSGWGTFSSNNSAGQPQYKMSKACLNMYTVLLAARLPDMCVSGLDPGWVKTDMGTEKAPTHPEQVASEIYNLACTSKKSGYLWSRGHIRDW</sequence>
<keyword evidence="2" id="KW-0560">Oxidoreductase</keyword>
<dbReference type="EC" id="1.1.1.184" evidence="2"/>
<dbReference type="OrthoDB" id="9810734at2"/>
<dbReference type="PATRIC" id="fig|452.5.peg.1106"/>
<evidence type="ECO:0000256" key="1">
    <source>
        <dbReference type="RuleBase" id="RU000363"/>
    </source>
</evidence>
<dbReference type="EMBL" id="LNYX01000012">
    <property type="protein sequence ID" value="KTD64842.1"/>
    <property type="molecule type" value="Genomic_DNA"/>
</dbReference>
<organism evidence="2 3">
    <name type="scientific">Legionella spiritensis</name>
    <dbReference type="NCBI Taxonomy" id="452"/>
    <lineage>
        <taxon>Bacteria</taxon>
        <taxon>Pseudomonadati</taxon>
        <taxon>Pseudomonadota</taxon>
        <taxon>Gammaproteobacteria</taxon>
        <taxon>Legionellales</taxon>
        <taxon>Legionellaceae</taxon>
        <taxon>Legionella</taxon>
    </lineage>
</organism>
<dbReference type="InterPro" id="IPR002347">
    <property type="entry name" value="SDR_fam"/>
</dbReference>
<dbReference type="PANTHER" id="PTHR45458:SF1">
    <property type="entry name" value="SHORT CHAIN DEHYDROGENASE"/>
    <property type="match status" value="1"/>
</dbReference>
<comment type="similarity">
    <text evidence="1">Belongs to the short-chain dehydrogenases/reductases (SDR) family.</text>
</comment>
<dbReference type="PANTHER" id="PTHR45458">
    <property type="entry name" value="SHORT-CHAIN DEHYDROGENASE/REDUCTASE SDR"/>
    <property type="match status" value="1"/>
</dbReference>
<evidence type="ECO:0000313" key="3">
    <source>
        <dbReference type="Proteomes" id="UP000054877"/>
    </source>
</evidence>
<dbReference type="InterPro" id="IPR036291">
    <property type="entry name" value="NAD(P)-bd_dom_sf"/>
</dbReference>
<dbReference type="InterPro" id="IPR052184">
    <property type="entry name" value="SDR_enzymes"/>
</dbReference>
<name>A0A0W0Z6T9_LEGSP</name>
<proteinExistence type="inferred from homology"/>
<accession>A0A0W0Z6T9</accession>
<evidence type="ECO:0000313" key="2">
    <source>
        <dbReference type="EMBL" id="KTD64842.1"/>
    </source>
</evidence>
<dbReference type="RefSeq" id="WP_058482941.1">
    <property type="nucleotide sequence ID" value="NZ_CAAAII010000003.1"/>
</dbReference>
<dbReference type="Pfam" id="PF00106">
    <property type="entry name" value="adh_short"/>
    <property type="match status" value="1"/>
</dbReference>
<dbReference type="Proteomes" id="UP000054877">
    <property type="component" value="Unassembled WGS sequence"/>
</dbReference>